<feature type="domain" description="HNH nuclease" evidence="2">
    <location>
        <begin position="18"/>
        <end position="74"/>
    </location>
</feature>
<evidence type="ECO:0000256" key="1">
    <source>
        <dbReference type="SAM" id="MobiDB-lite"/>
    </source>
</evidence>
<gene>
    <name evidence="3" type="ORF">I3517_25995</name>
</gene>
<dbReference type="InterPro" id="IPR002711">
    <property type="entry name" value="HNH"/>
</dbReference>
<accession>A0A8I0ZU66</accession>
<organism evidence="3 4">
    <name type="scientific">Rhodococcus erythropolis</name>
    <name type="common">Arthrobacter picolinophilus</name>
    <dbReference type="NCBI Taxonomy" id="1833"/>
    <lineage>
        <taxon>Bacteria</taxon>
        <taxon>Bacillati</taxon>
        <taxon>Actinomycetota</taxon>
        <taxon>Actinomycetes</taxon>
        <taxon>Mycobacteriales</taxon>
        <taxon>Nocardiaceae</taxon>
        <taxon>Rhodococcus</taxon>
        <taxon>Rhodococcus erythropolis group</taxon>
    </lineage>
</organism>
<dbReference type="GO" id="GO:0008270">
    <property type="term" value="F:zinc ion binding"/>
    <property type="evidence" value="ECO:0007669"/>
    <property type="project" value="InterPro"/>
</dbReference>
<keyword evidence="3" id="KW-0378">Hydrolase</keyword>
<dbReference type="Pfam" id="PF01844">
    <property type="entry name" value="HNH"/>
    <property type="match status" value="1"/>
</dbReference>
<sequence>MSWKNDKPARTATTEGKQWSLTVRRRDGYKCVLCGYQGTPGHADVEADHVIPVFEGGAQHSLSNGRTLCVPCHKTKTAEESARARAANGRLLPPEAHPSEAPTQGTLTYLAPWDDPTRTTTDPRIAAYGPTGKP</sequence>
<dbReference type="GO" id="GO:0004519">
    <property type="term" value="F:endonuclease activity"/>
    <property type="evidence" value="ECO:0007669"/>
    <property type="project" value="UniProtKB-KW"/>
</dbReference>
<dbReference type="CDD" id="cd00085">
    <property type="entry name" value="HNHc"/>
    <property type="match status" value="1"/>
</dbReference>
<dbReference type="GO" id="GO:0003676">
    <property type="term" value="F:nucleic acid binding"/>
    <property type="evidence" value="ECO:0007669"/>
    <property type="project" value="InterPro"/>
</dbReference>
<evidence type="ECO:0000313" key="4">
    <source>
        <dbReference type="Proteomes" id="UP000627573"/>
    </source>
</evidence>
<keyword evidence="4" id="KW-1185">Reference proteome</keyword>
<protein>
    <submittedName>
        <fullName evidence="3">HNH endonuclease</fullName>
    </submittedName>
</protein>
<evidence type="ECO:0000259" key="2">
    <source>
        <dbReference type="SMART" id="SM00507"/>
    </source>
</evidence>
<dbReference type="AlphaFoldDB" id="A0A8I0ZU66"/>
<evidence type="ECO:0000313" key="3">
    <source>
        <dbReference type="EMBL" id="MBH5146059.1"/>
    </source>
</evidence>
<dbReference type="Proteomes" id="UP000627573">
    <property type="component" value="Unassembled WGS sequence"/>
</dbReference>
<reference evidence="3 4" key="1">
    <citation type="submission" date="2020-12" db="EMBL/GenBank/DDBJ databases">
        <title>Draft genome sequence of furan degrading bacterial strain FUR100.</title>
        <authorList>
            <person name="Woiski C."/>
        </authorList>
    </citation>
    <scope>NUCLEOTIDE SEQUENCE [LARGE SCALE GENOMIC DNA]</scope>
    <source>
        <strain evidence="3 4">FUR100</strain>
    </source>
</reference>
<keyword evidence="3" id="KW-0255">Endonuclease</keyword>
<feature type="region of interest" description="Disordered" evidence="1">
    <location>
        <begin position="90"/>
        <end position="134"/>
    </location>
</feature>
<name>A0A8I0ZU66_RHOER</name>
<dbReference type="Gene3D" id="1.10.30.50">
    <property type="match status" value="1"/>
</dbReference>
<dbReference type="RefSeq" id="WP_197941844.1">
    <property type="nucleotide sequence ID" value="NZ_JAECSB010000085.1"/>
</dbReference>
<dbReference type="InterPro" id="IPR003615">
    <property type="entry name" value="HNH_nuc"/>
</dbReference>
<proteinExistence type="predicted"/>
<dbReference type="SMART" id="SM00507">
    <property type="entry name" value="HNHc"/>
    <property type="match status" value="1"/>
</dbReference>
<keyword evidence="3" id="KW-0540">Nuclease</keyword>
<dbReference type="EMBL" id="JAECSB010000085">
    <property type="protein sequence ID" value="MBH5146059.1"/>
    <property type="molecule type" value="Genomic_DNA"/>
</dbReference>
<comment type="caution">
    <text evidence="3">The sequence shown here is derived from an EMBL/GenBank/DDBJ whole genome shotgun (WGS) entry which is preliminary data.</text>
</comment>